<evidence type="ECO:0000256" key="4">
    <source>
        <dbReference type="PROSITE-ProRule" id="PRU00335"/>
    </source>
</evidence>
<dbReference type="EMBL" id="SEOM01000004">
    <property type="protein sequence ID" value="RYM01554.1"/>
    <property type="molecule type" value="Genomic_DNA"/>
</dbReference>
<dbReference type="SUPFAM" id="SSF48498">
    <property type="entry name" value="Tetracyclin repressor-like, C-terminal domain"/>
    <property type="match status" value="1"/>
</dbReference>
<sequence>MTSKTIGAKSPAKQQKESAPTGRTRQRRPQEVRERVITAALHAFATVGFEGASTRSIAADAQVSHSLLIYHFQTKDDLWKAVVVNLAERFAISRVDEVVASGGASARDRLKRAIRKIVTMSAQYPELHRLMTIEAHQPSKRLTWMCENLIGEQFEFMRDLISEAQREGAVRRADPERLRFSIIGMAAVPFSVSAEYQYLTKRNPFSKIEIEQTIDLINALIFVD</sequence>
<keyword evidence="1" id="KW-0805">Transcription regulation</keyword>
<accession>A0A4Q4J5M7</accession>
<dbReference type="Pfam" id="PF17932">
    <property type="entry name" value="TetR_C_24"/>
    <property type="match status" value="1"/>
</dbReference>
<dbReference type="Proteomes" id="UP000292734">
    <property type="component" value="Unassembled WGS sequence"/>
</dbReference>
<gene>
    <name evidence="7" type="ORF">EWH08_12820</name>
</gene>
<evidence type="ECO:0000256" key="3">
    <source>
        <dbReference type="ARBA" id="ARBA00023163"/>
    </source>
</evidence>
<feature type="DNA-binding region" description="H-T-H motif" evidence="4">
    <location>
        <begin position="53"/>
        <end position="72"/>
    </location>
</feature>
<dbReference type="InterPro" id="IPR041490">
    <property type="entry name" value="KstR2_TetR_C"/>
</dbReference>
<name>A0A4Q4J5M7_9SPHN</name>
<evidence type="ECO:0000259" key="6">
    <source>
        <dbReference type="PROSITE" id="PS50977"/>
    </source>
</evidence>
<keyword evidence="2 4" id="KW-0238">DNA-binding</keyword>
<organism evidence="7 8">
    <name type="scientific">Sphingobium indicum</name>
    <dbReference type="NCBI Taxonomy" id="332055"/>
    <lineage>
        <taxon>Bacteria</taxon>
        <taxon>Pseudomonadati</taxon>
        <taxon>Pseudomonadota</taxon>
        <taxon>Alphaproteobacteria</taxon>
        <taxon>Sphingomonadales</taxon>
        <taxon>Sphingomonadaceae</taxon>
        <taxon>Sphingobium</taxon>
    </lineage>
</organism>
<dbReference type="InterPro" id="IPR009057">
    <property type="entry name" value="Homeodomain-like_sf"/>
</dbReference>
<protein>
    <submittedName>
        <fullName evidence="7">TetR/AcrR family transcriptional regulator</fullName>
    </submittedName>
</protein>
<dbReference type="PANTHER" id="PTHR30055">
    <property type="entry name" value="HTH-TYPE TRANSCRIPTIONAL REGULATOR RUTR"/>
    <property type="match status" value="1"/>
</dbReference>
<dbReference type="Gene3D" id="1.10.357.10">
    <property type="entry name" value="Tetracycline Repressor, domain 2"/>
    <property type="match status" value="1"/>
</dbReference>
<dbReference type="SUPFAM" id="SSF46689">
    <property type="entry name" value="Homeodomain-like"/>
    <property type="match status" value="1"/>
</dbReference>
<feature type="domain" description="HTH tetR-type" evidence="6">
    <location>
        <begin position="30"/>
        <end position="90"/>
    </location>
</feature>
<evidence type="ECO:0000256" key="2">
    <source>
        <dbReference type="ARBA" id="ARBA00023125"/>
    </source>
</evidence>
<feature type="region of interest" description="Disordered" evidence="5">
    <location>
        <begin position="1"/>
        <end position="31"/>
    </location>
</feature>
<evidence type="ECO:0000256" key="5">
    <source>
        <dbReference type="SAM" id="MobiDB-lite"/>
    </source>
</evidence>
<dbReference type="AlphaFoldDB" id="A0A4Q4J5M7"/>
<dbReference type="PROSITE" id="PS50977">
    <property type="entry name" value="HTH_TETR_2"/>
    <property type="match status" value="1"/>
</dbReference>
<comment type="caution">
    <text evidence="7">The sequence shown here is derived from an EMBL/GenBank/DDBJ whole genome shotgun (WGS) entry which is preliminary data.</text>
</comment>
<dbReference type="InterPro" id="IPR050109">
    <property type="entry name" value="HTH-type_TetR-like_transc_reg"/>
</dbReference>
<dbReference type="Pfam" id="PF00440">
    <property type="entry name" value="TetR_N"/>
    <property type="match status" value="1"/>
</dbReference>
<dbReference type="GO" id="GO:0000976">
    <property type="term" value="F:transcription cis-regulatory region binding"/>
    <property type="evidence" value="ECO:0007669"/>
    <property type="project" value="TreeGrafter"/>
</dbReference>
<dbReference type="InterPro" id="IPR036271">
    <property type="entry name" value="Tet_transcr_reg_TetR-rel_C_sf"/>
</dbReference>
<evidence type="ECO:0000313" key="8">
    <source>
        <dbReference type="Proteomes" id="UP000292734"/>
    </source>
</evidence>
<dbReference type="RefSeq" id="WP_129965509.1">
    <property type="nucleotide sequence ID" value="NZ_JACBZE010000005.1"/>
</dbReference>
<reference evidence="7 8" key="1">
    <citation type="submission" date="2019-02" db="EMBL/GenBank/DDBJ databases">
        <authorList>
            <person name="Feng G."/>
        </authorList>
    </citation>
    <scope>NUCLEOTIDE SEQUENCE [LARGE SCALE GENOMIC DNA]</scope>
    <source>
        <strain evidence="7 8">DSM 26779</strain>
    </source>
</reference>
<proteinExistence type="predicted"/>
<evidence type="ECO:0000256" key="1">
    <source>
        <dbReference type="ARBA" id="ARBA00023015"/>
    </source>
</evidence>
<keyword evidence="3" id="KW-0804">Transcription</keyword>
<dbReference type="GO" id="GO:0003700">
    <property type="term" value="F:DNA-binding transcription factor activity"/>
    <property type="evidence" value="ECO:0007669"/>
    <property type="project" value="TreeGrafter"/>
</dbReference>
<dbReference type="InterPro" id="IPR001647">
    <property type="entry name" value="HTH_TetR"/>
</dbReference>
<evidence type="ECO:0000313" key="7">
    <source>
        <dbReference type="EMBL" id="RYM01554.1"/>
    </source>
</evidence>
<dbReference type="PANTHER" id="PTHR30055:SF234">
    <property type="entry name" value="HTH-TYPE TRANSCRIPTIONAL REGULATOR BETI"/>
    <property type="match status" value="1"/>
</dbReference>